<sequence>MTNPYKTPSSEIETATDNKFEGYAGFWARVLASIIDTFIWLIITLPILYLFYGERYFVHDVNAPFVAGVADVVLNWILPIVIIIGFWVLKQGTPGKILLKMKIVDAKTGGCPTIKQWIIRYIGYIPATLILFLGFFWVIWDKKKQGWHDKLAGTMVVFSP</sequence>
<keyword evidence="5 6" id="KW-0472">Membrane</keyword>
<evidence type="ECO:0000256" key="5">
    <source>
        <dbReference type="ARBA" id="ARBA00023136"/>
    </source>
</evidence>
<evidence type="ECO:0000256" key="6">
    <source>
        <dbReference type="SAM" id="Phobius"/>
    </source>
</evidence>
<proteinExistence type="predicted"/>
<keyword evidence="4 6" id="KW-1133">Transmembrane helix</keyword>
<dbReference type="Proteomes" id="UP000885750">
    <property type="component" value="Unassembled WGS sequence"/>
</dbReference>
<evidence type="ECO:0000256" key="4">
    <source>
        <dbReference type="ARBA" id="ARBA00022989"/>
    </source>
</evidence>
<dbReference type="PANTHER" id="PTHR36115:SF4">
    <property type="entry name" value="MEMBRANE PROTEIN"/>
    <property type="match status" value="1"/>
</dbReference>
<accession>A0A7V2WVS2</accession>
<protein>
    <submittedName>
        <fullName evidence="8">RDD family protein</fullName>
    </submittedName>
</protein>
<organism evidence="8">
    <name type="scientific">Leucothrix mucor</name>
    <dbReference type="NCBI Taxonomy" id="45248"/>
    <lineage>
        <taxon>Bacteria</taxon>
        <taxon>Pseudomonadati</taxon>
        <taxon>Pseudomonadota</taxon>
        <taxon>Gammaproteobacteria</taxon>
        <taxon>Thiotrichales</taxon>
        <taxon>Thiotrichaceae</taxon>
        <taxon>Leucothrix</taxon>
    </lineage>
</organism>
<dbReference type="InterPro" id="IPR051791">
    <property type="entry name" value="Pra-immunoreactive"/>
</dbReference>
<dbReference type="AlphaFoldDB" id="A0A7V2WVS2"/>
<feature type="transmembrane region" description="Helical" evidence="6">
    <location>
        <begin position="64"/>
        <end position="89"/>
    </location>
</feature>
<evidence type="ECO:0000256" key="1">
    <source>
        <dbReference type="ARBA" id="ARBA00004651"/>
    </source>
</evidence>
<dbReference type="PANTHER" id="PTHR36115">
    <property type="entry name" value="PROLINE-RICH ANTIGEN HOMOLOG-RELATED"/>
    <property type="match status" value="1"/>
</dbReference>
<feature type="transmembrane region" description="Helical" evidence="6">
    <location>
        <begin position="121"/>
        <end position="140"/>
    </location>
</feature>
<feature type="transmembrane region" description="Helical" evidence="6">
    <location>
        <begin position="26"/>
        <end position="52"/>
    </location>
</feature>
<keyword evidence="3 6" id="KW-0812">Transmembrane</keyword>
<evidence type="ECO:0000256" key="3">
    <source>
        <dbReference type="ARBA" id="ARBA00022692"/>
    </source>
</evidence>
<name>A0A7V2WVS2_LEUMU</name>
<feature type="domain" description="RDD" evidence="7">
    <location>
        <begin position="23"/>
        <end position="153"/>
    </location>
</feature>
<evidence type="ECO:0000313" key="8">
    <source>
        <dbReference type="EMBL" id="HFC93428.1"/>
    </source>
</evidence>
<dbReference type="GO" id="GO:0005886">
    <property type="term" value="C:plasma membrane"/>
    <property type="evidence" value="ECO:0007669"/>
    <property type="project" value="UniProtKB-SubCell"/>
</dbReference>
<comment type="subcellular location">
    <subcellularLocation>
        <location evidence="1">Cell membrane</location>
        <topology evidence="1">Multi-pass membrane protein</topology>
    </subcellularLocation>
</comment>
<comment type="caution">
    <text evidence="8">The sequence shown here is derived from an EMBL/GenBank/DDBJ whole genome shotgun (WGS) entry which is preliminary data.</text>
</comment>
<dbReference type="EMBL" id="DRMS01000433">
    <property type="protein sequence ID" value="HFC93428.1"/>
    <property type="molecule type" value="Genomic_DNA"/>
</dbReference>
<gene>
    <name evidence="8" type="ORF">ENJ51_11525</name>
</gene>
<evidence type="ECO:0000259" key="7">
    <source>
        <dbReference type="Pfam" id="PF06271"/>
    </source>
</evidence>
<dbReference type="Pfam" id="PF06271">
    <property type="entry name" value="RDD"/>
    <property type="match status" value="1"/>
</dbReference>
<reference evidence="8" key="1">
    <citation type="journal article" date="2020" name="mSystems">
        <title>Genome- and Community-Level Interaction Insights into Carbon Utilization and Element Cycling Functions of Hydrothermarchaeota in Hydrothermal Sediment.</title>
        <authorList>
            <person name="Zhou Z."/>
            <person name="Liu Y."/>
            <person name="Xu W."/>
            <person name="Pan J."/>
            <person name="Luo Z.H."/>
            <person name="Li M."/>
        </authorList>
    </citation>
    <scope>NUCLEOTIDE SEQUENCE [LARGE SCALE GENOMIC DNA]</scope>
    <source>
        <strain evidence="8">HyVt-493</strain>
    </source>
</reference>
<dbReference type="InterPro" id="IPR010432">
    <property type="entry name" value="RDD"/>
</dbReference>
<evidence type="ECO:0000256" key="2">
    <source>
        <dbReference type="ARBA" id="ARBA00022475"/>
    </source>
</evidence>
<keyword evidence="2" id="KW-1003">Cell membrane</keyword>